<evidence type="ECO:0000256" key="1">
    <source>
        <dbReference type="ARBA" id="ARBA00001917"/>
    </source>
</evidence>
<dbReference type="CDD" id="cd06185">
    <property type="entry name" value="PDR_like"/>
    <property type="match status" value="1"/>
</dbReference>
<evidence type="ECO:0000256" key="8">
    <source>
        <dbReference type="ARBA" id="ARBA00023014"/>
    </source>
</evidence>
<evidence type="ECO:0000256" key="6">
    <source>
        <dbReference type="ARBA" id="ARBA00023002"/>
    </source>
</evidence>
<dbReference type="SUPFAM" id="SSF63380">
    <property type="entry name" value="Riboflavin synthase domain-like"/>
    <property type="match status" value="1"/>
</dbReference>
<dbReference type="EMBL" id="AWTP01000013">
    <property type="protein sequence ID" value="KGH20563.1"/>
    <property type="molecule type" value="Genomic_DNA"/>
</dbReference>
<comment type="cofactor">
    <cofactor evidence="1">
        <name>FMN</name>
        <dbReference type="ChEBI" id="CHEBI:58210"/>
    </cofactor>
</comment>
<dbReference type="InterPro" id="IPR039261">
    <property type="entry name" value="FNR_nucleotide-bd"/>
</dbReference>
<evidence type="ECO:0000256" key="2">
    <source>
        <dbReference type="ARBA" id="ARBA00022630"/>
    </source>
</evidence>
<dbReference type="InterPro" id="IPR001041">
    <property type="entry name" value="2Fe-2S_ferredoxin-type"/>
</dbReference>
<sequence>MTAGSFLQVRVARRTQEAQDICGLELVAIDGGTLPSFAAGSHIDVHLPGGIVRQYSLCNDPSEAHRYQIAVLRDPASRGGSSAVHEVVAEGDVLQISAPRNHFALEPDAPHHLLLAGGIGVTPILCMAERLSVLGASFRMHYAGRSWQRMAFQQRIADSAFADQVQLYFDEGDASQRLNIEAVLADALPDTHLYVCGPQGFIDAVLDAARQQRWSEKRLHWEFFAAANVGPRGEDTAFEVQLASSGRVVSVAVGQSVTQALQDVGVEIMVSCEQGVCGTCLTRVLSGQIDHRDSYLTAEEQAADDQFTPCCSRARCERLVLDL</sequence>
<keyword evidence="3" id="KW-0288">FMN</keyword>
<dbReference type="AlphaFoldDB" id="A0A0E3BZR3"/>
<dbReference type="PANTHER" id="PTHR47354:SF1">
    <property type="entry name" value="CARNITINE MONOOXYGENASE REDUCTASE SUBUNIT"/>
    <property type="match status" value="1"/>
</dbReference>
<keyword evidence="4" id="KW-0001">2Fe-2S</keyword>
<keyword evidence="11" id="KW-0489">Methyltransferase</keyword>
<evidence type="ECO:0000313" key="11">
    <source>
        <dbReference type="EMBL" id="KGH20563.1"/>
    </source>
</evidence>
<keyword evidence="11" id="KW-0808">Transferase</keyword>
<dbReference type="InterPro" id="IPR006058">
    <property type="entry name" value="2Fe2S_fd_BS"/>
</dbReference>
<dbReference type="PROSITE" id="PS00197">
    <property type="entry name" value="2FE2S_FER_1"/>
    <property type="match status" value="1"/>
</dbReference>
<accession>A0A0E3BZR3</accession>
<evidence type="ECO:0000313" key="12">
    <source>
        <dbReference type="Proteomes" id="UP000029549"/>
    </source>
</evidence>
<dbReference type="RefSeq" id="WP_034396163.1">
    <property type="nucleotide sequence ID" value="NZ_AWTM01000110.1"/>
</dbReference>
<reference evidence="11 12" key="1">
    <citation type="submission" date="2013-09" db="EMBL/GenBank/DDBJ databases">
        <title>High correlation between genotypes and phenotypes of environmental bacteria Comamonas testosteroni strains.</title>
        <authorList>
            <person name="Liu L."/>
            <person name="Zhu W."/>
            <person name="Xia X."/>
            <person name="Xu B."/>
            <person name="Luo M."/>
            <person name="Wang G."/>
        </authorList>
    </citation>
    <scope>NUCLEOTIDE SEQUENCE [LARGE SCALE GENOMIC DNA]</scope>
    <source>
        <strain evidence="11 12">DF2</strain>
    </source>
</reference>
<dbReference type="CDD" id="cd00207">
    <property type="entry name" value="fer2"/>
    <property type="match status" value="1"/>
</dbReference>
<feature type="domain" description="FAD-binding FR-type" evidence="10">
    <location>
        <begin position="4"/>
        <end position="106"/>
    </location>
</feature>
<dbReference type="InterPro" id="IPR054582">
    <property type="entry name" value="DmmA-like_N"/>
</dbReference>
<dbReference type="Pfam" id="PF00111">
    <property type="entry name" value="Fer2"/>
    <property type="match status" value="1"/>
</dbReference>
<dbReference type="InterPro" id="IPR036010">
    <property type="entry name" value="2Fe-2S_ferredoxin-like_sf"/>
</dbReference>
<organism evidence="11 12">
    <name type="scientific">Comamonas thiooxydans</name>
    <dbReference type="NCBI Taxonomy" id="363952"/>
    <lineage>
        <taxon>Bacteria</taxon>
        <taxon>Pseudomonadati</taxon>
        <taxon>Pseudomonadota</taxon>
        <taxon>Betaproteobacteria</taxon>
        <taxon>Burkholderiales</taxon>
        <taxon>Comamonadaceae</taxon>
        <taxon>Comamonas</taxon>
    </lineage>
</organism>
<evidence type="ECO:0000256" key="4">
    <source>
        <dbReference type="ARBA" id="ARBA00022714"/>
    </source>
</evidence>
<keyword evidence="12" id="KW-1185">Reference proteome</keyword>
<evidence type="ECO:0000256" key="5">
    <source>
        <dbReference type="ARBA" id="ARBA00022723"/>
    </source>
</evidence>
<dbReference type="GO" id="GO:0016491">
    <property type="term" value="F:oxidoreductase activity"/>
    <property type="evidence" value="ECO:0007669"/>
    <property type="project" value="UniProtKB-KW"/>
</dbReference>
<name>A0A0E3BZR3_9BURK</name>
<dbReference type="InterPro" id="IPR050415">
    <property type="entry name" value="MRET"/>
</dbReference>
<dbReference type="Pfam" id="PF22290">
    <property type="entry name" value="DmmA-like_N"/>
    <property type="match status" value="1"/>
</dbReference>
<dbReference type="GO" id="GO:0051537">
    <property type="term" value="F:2 iron, 2 sulfur cluster binding"/>
    <property type="evidence" value="ECO:0007669"/>
    <property type="project" value="UniProtKB-KW"/>
</dbReference>
<dbReference type="SUPFAM" id="SSF54292">
    <property type="entry name" value="2Fe-2S ferredoxin-like"/>
    <property type="match status" value="1"/>
</dbReference>
<feature type="domain" description="2Fe-2S ferredoxin-type" evidence="9">
    <location>
        <begin position="238"/>
        <end position="323"/>
    </location>
</feature>
<dbReference type="InterPro" id="IPR017938">
    <property type="entry name" value="Riboflavin_synthase-like_b-brl"/>
</dbReference>
<dbReference type="SUPFAM" id="SSF52343">
    <property type="entry name" value="Ferredoxin reductase-like, C-terminal NADP-linked domain"/>
    <property type="match status" value="1"/>
</dbReference>
<protein>
    <submittedName>
        <fullName evidence="11">Vanillate O-demethylase oxidoreductase</fullName>
    </submittedName>
</protein>
<dbReference type="Gene3D" id="2.40.30.10">
    <property type="entry name" value="Translation factors"/>
    <property type="match status" value="1"/>
</dbReference>
<comment type="caution">
    <text evidence="11">The sequence shown here is derived from an EMBL/GenBank/DDBJ whole genome shotgun (WGS) entry which is preliminary data.</text>
</comment>
<dbReference type="GO" id="GO:0046872">
    <property type="term" value="F:metal ion binding"/>
    <property type="evidence" value="ECO:0007669"/>
    <property type="project" value="UniProtKB-KW"/>
</dbReference>
<keyword evidence="6" id="KW-0560">Oxidoreductase</keyword>
<gene>
    <name evidence="11" type="ORF">P608_02555</name>
</gene>
<evidence type="ECO:0000256" key="3">
    <source>
        <dbReference type="ARBA" id="ARBA00022643"/>
    </source>
</evidence>
<dbReference type="PANTHER" id="PTHR47354">
    <property type="entry name" value="NADH OXIDOREDUCTASE HCR"/>
    <property type="match status" value="1"/>
</dbReference>
<evidence type="ECO:0000259" key="10">
    <source>
        <dbReference type="PROSITE" id="PS51384"/>
    </source>
</evidence>
<dbReference type="PROSITE" id="PS51085">
    <property type="entry name" value="2FE2S_FER_2"/>
    <property type="match status" value="1"/>
</dbReference>
<dbReference type="Proteomes" id="UP000029549">
    <property type="component" value="Unassembled WGS sequence"/>
</dbReference>
<dbReference type="GO" id="GO:0032259">
    <property type="term" value="P:methylation"/>
    <property type="evidence" value="ECO:0007669"/>
    <property type="project" value="UniProtKB-KW"/>
</dbReference>
<keyword evidence="7" id="KW-0408">Iron</keyword>
<evidence type="ECO:0000256" key="7">
    <source>
        <dbReference type="ARBA" id="ARBA00023004"/>
    </source>
</evidence>
<dbReference type="InterPro" id="IPR017927">
    <property type="entry name" value="FAD-bd_FR_type"/>
</dbReference>
<dbReference type="PROSITE" id="PS51384">
    <property type="entry name" value="FAD_FR"/>
    <property type="match status" value="1"/>
</dbReference>
<dbReference type="Gene3D" id="3.10.20.30">
    <property type="match status" value="1"/>
</dbReference>
<keyword evidence="2" id="KW-0285">Flavoprotein</keyword>
<dbReference type="PRINTS" id="PR00409">
    <property type="entry name" value="PHDIOXRDTASE"/>
</dbReference>
<keyword evidence="5" id="KW-0479">Metal-binding</keyword>
<dbReference type="InterPro" id="IPR012675">
    <property type="entry name" value="Beta-grasp_dom_sf"/>
</dbReference>
<dbReference type="Gene3D" id="3.40.50.80">
    <property type="entry name" value="Nucleotide-binding domain of ferredoxin-NADP reductase (FNR) module"/>
    <property type="match status" value="1"/>
</dbReference>
<evidence type="ECO:0000259" key="9">
    <source>
        <dbReference type="PROSITE" id="PS51085"/>
    </source>
</evidence>
<proteinExistence type="predicted"/>
<keyword evidence="8" id="KW-0411">Iron-sulfur</keyword>
<dbReference type="GO" id="GO:0008168">
    <property type="term" value="F:methyltransferase activity"/>
    <property type="evidence" value="ECO:0007669"/>
    <property type="project" value="UniProtKB-KW"/>
</dbReference>